<keyword evidence="12 15" id="KW-1133">Transmembrane helix</keyword>
<evidence type="ECO:0000256" key="6">
    <source>
        <dbReference type="ARBA" id="ARBA00022553"/>
    </source>
</evidence>
<dbReference type="PANTHER" id="PTHR44936:SF5">
    <property type="entry name" value="SENSOR HISTIDINE KINASE ENVZ"/>
    <property type="match status" value="1"/>
</dbReference>
<evidence type="ECO:0000259" key="16">
    <source>
        <dbReference type="PROSITE" id="PS50109"/>
    </source>
</evidence>
<evidence type="ECO:0000256" key="7">
    <source>
        <dbReference type="ARBA" id="ARBA00022679"/>
    </source>
</evidence>
<evidence type="ECO:0000256" key="9">
    <source>
        <dbReference type="ARBA" id="ARBA00022741"/>
    </source>
</evidence>
<evidence type="ECO:0000256" key="15">
    <source>
        <dbReference type="SAM" id="Phobius"/>
    </source>
</evidence>
<evidence type="ECO:0000313" key="19">
    <source>
        <dbReference type="Proteomes" id="UP000500767"/>
    </source>
</evidence>
<dbReference type="GO" id="GO:0005886">
    <property type="term" value="C:plasma membrane"/>
    <property type="evidence" value="ECO:0007669"/>
    <property type="project" value="UniProtKB-SubCell"/>
</dbReference>
<evidence type="ECO:0000313" key="18">
    <source>
        <dbReference type="EMBL" id="QKE89900.1"/>
    </source>
</evidence>
<dbReference type="InterPro" id="IPR003660">
    <property type="entry name" value="HAMP_dom"/>
</dbReference>
<dbReference type="InterPro" id="IPR050980">
    <property type="entry name" value="2C_sensor_his_kinase"/>
</dbReference>
<dbReference type="Pfam" id="PF00512">
    <property type="entry name" value="HisKA"/>
    <property type="match status" value="1"/>
</dbReference>
<dbReference type="InterPro" id="IPR004358">
    <property type="entry name" value="Sig_transdc_His_kin-like_C"/>
</dbReference>
<keyword evidence="11" id="KW-0067">ATP-binding</keyword>
<evidence type="ECO:0000256" key="2">
    <source>
        <dbReference type="ARBA" id="ARBA00004429"/>
    </source>
</evidence>
<evidence type="ECO:0000256" key="14">
    <source>
        <dbReference type="ARBA" id="ARBA00023136"/>
    </source>
</evidence>
<evidence type="ECO:0000256" key="5">
    <source>
        <dbReference type="ARBA" id="ARBA00022519"/>
    </source>
</evidence>
<dbReference type="PRINTS" id="PR00344">
    <property type="entry name" value="BCTRLSENSOR"/>
</dbReference>
<dbReference type="CDD" id="cd00082">
    <property type="entry name" value="HisKA"/>
    <property type="match status" value="1"/>
</dbReference>
<dbReference type="Proteomes" id="UP000500767">
    <property type="component" value="Chromosome"/>
</dbReference>
<keyword evidence="13" id="KW-0902">Two-component regulatory system</keyword>
<keyword evidence="7" id="KW-0808">Transferase</keyword>
<organism evidence="18 19">
    <name type="scientific">Lichenicola cladoniae</name>
    <dbReference type="NCBI Taxonomy" id="1484109"/>
    <lineage>
        <taxon>Bacteria</taxon>
        <taxon>Pseudomonadati</taxon>
        <taxon>Pseudomonadota</taxon>
        <taxon>Alphaproteobacteria</taxon>
        <taxon>Acetobacterales</taxon>
        <taxon>Acetobacteraceae</taxon>
        <taxon>Lichenicola</taxon>
    </lineage>
</organism>
<dbReference type="SUPFAM" id="SSF47384">
    <property type="entry name" value="Homodimeric domain of signal transducing histidine kinase"/>
    <property type="match status" value="1"/>
</dbReference>
<dbReference type="KEGG" id="lck:HN018_07440"/>
<dbReference type="PROSITE" id="PS50885">
    <property type="entry name" value="HAMP"/>
    <property type="match status" value="1"/>
</dbReference>
<sequence>MRRLLPRDTVFWRLTLTVMLAMSASAGLDVAFIDIAGVYANPDLINSGLLEQAATVTRLISAAPVSIRPQLATIAGTDRVRVTWLPTAPELPKQPRSKVLRDVMRGLLHDPNRLVLAFETSKQPEAIRNDRTFRTAAYGMLIALDDGTWIVFSVPKRDWGIGHWRHNALIIGFVLLATFAIALLAAQTLVRPIAAFADAARRFGADPRALPMVEHGPAELRSAAAAFNAMQTQIRRFVTDRTDMLAAISHDLRTPLTRMRLRGELLDDREQQRRLFRDVDEMQAMIDAALAFFRDDAIQEHSTRFDVSEMVRLVVDDLTDQGKRVVFEGTDHVVYYGRPSALKRAIGNVIENACTYATHATAELDVTQAGPVLSVRDDGPGIPEPLLEAVFQPFYRVDPSRNRQTGGVGLGLTSARTIVRAHGGDITLRNRMDGGLLVTMTLPVANDVAGSSSLAHASGPNRTN</sequence>
<evidence type="ECO:0000256" key="8">
    <source>
        <dbReference type="ARBA" id="ARBA00022692"/>
    </source>
</evidence>
<dbReference type="InterPro" id="IPR036097">
    <property type="entry name" value="HisK_dim/P_sf"/>
</dbReference>
<evidence type="ECO:0000256" key="3">
    <source>
        <dbReference type="ARBA" id="ARBA00012438"/>
    </source>
</evidence>
<dbReference type="InterPro" id="IPR003661">
    <property type="entry name" value="HisK_dim/P_dom"/>
</dbReference>
<accession>A0A6M8HNL9</accession>
<dbReference type="GO" id="GO:0005524">
    <property type="term" value="F:ATP binding"/>
    <property type="evidence" value="ECO:0007669"/>
    <property type="project" value="UniProtKB-KW"/>
</dbReference>
<evidence type="ECO:0000256" key="4">
    <source>
        <dbReference type="ARBA" id="ARBA00022475"/>
    </source>
</evidence>
<dbReference type="GO" id="GO:0000155">
    <property type="term" value="F:phosphorelay sensor kinase activity"/>
    <property type="evidence" value="ECO:0007669"/>
    <property type="project" value="InterPro"/>
</dbReference>
<comment type="catalytic activity">
    <reaction evidence="1">
        <text>ATP + protein L-histidine = ADP + protein N-phospho-L-histidine.</text>
        <dbReference type="EC" id="2.7.13.3"/>
    </reaction>
</comment>
<dbReference type="PROSITE" id="PS50109">
    <property type="entry name" value="HIS_KIN"/>
    <property type="match status" value="1"/>
</dbReference>
<protein>
    <recommendedName>
        <fullName evidence="3">histidine kinase</fullName>
        <ecNumber evidence="3">2.7.13.3</ecNumber>
    </recommendedName>
</protein>
<evidence type="ECO:0000256" key="12">
    <source>
        <dbReference type="ARBA" id="ARBA00022989"/>
    </source>
</evidence>
<keyword evidence="6" id="KW-0597">Phosphoprotein</keyword>
<keyword evidence="10 18" id="KW-0418">Kinase</keyword>
<dbReference type="SUPFAM" id="SSF55874">
    <property type="entry name" value="ATPase domain of HSP90 chaperone/DNA topoisomerase II/histidine kinase"/>
    <property type="match status" value="1"/>
</dbReference>
<keyword evidence="19" id="KW-1185">Reference proteome</keyword>
<dbReference type="Gene3D" id="1.10.287.130">
    <property type="match status" value="1"/>
</dbReference>
<dbReference type="RefSeq" id="WP_171834888.1">
    <property type="nucleotide sequence ID" value="NZ_CP053708.1"/>
</dbReference>
<dbReference type="Pfam" id="PF02518">
    <property type="entry name" value="HATPase_c"/>
    <property type="match status" value="1"/>
</dbReference>
<keyword evidence="8 15" id="KW-0812">Transmembrane</keyword>
<dbReference type="EC" id="2.7.13.3" evidence="3"/>
<dbReference type="SMART" id="SM00388">
    <property type="entry name" value="HisKA"/>
    <property type="match status" value="1"/>
</dbReference>
<proteinExistence type="predicted"/>
<feature type="transmembrane region" description="Helical" evidence="15">
    <location>
        <begin position="167"/>
        <end position="186"/>
    </location>
</feature>
<feature type="domain" description="HAMP" evidence="17">
    <location>
        <begin position="187"/>
        <end position="239"/>
    </location>
</feature>
<dbReference type="SMART" id="SM00387">
    <property type="entry name" value="HATPase_c"/>
    <property type="match status" value="1"/>
</dbReference>
<evidence type="ECO:0000256" key="10">
    <source>
        <dbReference type="ARBA" id="ARBA00022777"/>
    </source>
</evidence>
<reference evidence="18 19" key="1">
    <citation type="journal article" date="2014" name="World J. Microbiol. Biotechnol.">
        <title>Biodiversity and physiological characteristics of Antarctic and Arctic lichens-associated bacteria.</title>
        <authorList>
            <person name="Lee Y.M."/>
            <person name="Kim E.H."/>
            <person name="Lee H.K."/>
            <person name="Hong S.G."/>
        </authorList>
    </citation>
    <scope>NUCLEOTIDE SEQUENCE [LARGE SCALE GENOMIC DNA]</scope>
    <source>
        <strain evidence="18 19">PAMC 26569</strain>
    </source>
</reference>
<keyword evidence="9" id="KW-0547">Nucleotide-binding</keyword>
<dbReference type="InterPro" id="IPR036890">
    <property type="entry name" value="HATPase_C_sf"/>
</dbReference>
<gene>
    <name evidence="18" type="ORF">HN018_07440</name>
</gene>
<dbReference type="EMBL" id="CP053708">
    <property type="protein sequence ID" value="QKE89900.1"/>
    <property type="molecule type" value="Genomic_DNA"/>
</dbReference>
<dbReference type="InterPro" id="IPR005467">
    <property type="entry name" value="His_kinase_dom"/>
</dbReference>
<evidence type="ECO:0000256" key="1">
    <source>
        <dbReference type="ARBA" id="ARBA00000085"/>
    </source>
</evidence>
<keyword evidence="4" id="KW-1003">Cell membrane</keyword>
<feature type="domain" description="Histidine kinase" evidence="16">
    <location>
        <begin position="247"/>
        <end position="446"/>
    </location>
</feature>
<dbReference type="PANTHER" id="PTHR44936">
    <property type="entry name" value="SENSOR PROTEIN CREC"/>
    <property type="match status" value="1"/>
</dbReference>
<dbReference type="AlphaFoldDB" id="A0A6M8HNL9"/>
<keyword evidence="5" id="KW-0997">Cell inner membrane</keyword>
<feature type="transmembrane region" description="Helical" evidence="15">
    <location>
        <begin position="12"/>
        <end position="40"/>
    </location>
</feature>
<evidence type="ECO:0000259" key="17">
    <source>
        <dbReference type="PROSITE" id="PS50885"/>
    </source>
</evidence>
<keyword evidence="14 15" id="KW-0472">Membrane</keyword>
<evidence type="ECO:0000256" key="11">
    <source>
        <dbReference type="ARBA" id="ARBA00022840"/>
    </source>
</evidence>
<name>A0A6M8HNL9_9PROT</name>
<dbReference type="SMART" id="SM00304">
    <property type="entry name" value="HAMP"/>
    <property type="match status" value="1"/>
</dbReference>
<comment type="subcellular location">
    <subcellularLocation>
        <location evidence="2">Cell inner membrane</location>
        <topology evidence="2">Multi-pass membrane protein</topology>
    </subcellularLocation>
</comment>
<dbReference type="InterPro" id="IPR003594">
    <property type="entry name" value="HATPase_dom"/>
</dbReference>
<dbReference type="Gene3D" id="3.30.565.10">
    <property type="entry name" value="Histidine kinase-like ATPase, C-terminal domain"/>
    <property type="match status" value="1"/>
</dbReference>
<evidence type="ECO:0000256" key="13">
    <source>
        <dbReference type="ARBA" id="ARBA00023012"/>
    </source>
</evidence>
<dbReference type="Pfam" id="PF00672">
    <property type="entry name" value="HAMP"/>
    <property type="match status" value="1"/>
</dbReference>